<keyword evidence="1" id="KW-1133">Transmembrane helix</keyword>
<dbReference type="Proteomes" id="UP000886752">
    <property type="component" value="Unassembled WGS sequence"/>
</dbReference>
<keyword evidence="1" id="KW-0812">Transmembrane</keyword>
<dbReference type="EMBL" id="DXHV01000083">
    <property type="protein sequence ID" value="HIW01531.1"/>
    <property type="molecule type" value="Genomic_DNA"/>
</dbReference>
<protein>
    <submittedName>
        <fullName evidence="2">Uncharacterized protein</fullName>
    </submittedName>
</protein>
<dbReference type="AlphaFoldDB" id="A0A9D1PYE6"/>
<keyword evidence="1" id="KW-0472">Membrane</keyword>
<reference evidence="2" key="1">
    <citation type="journal article" date="2021" name="PeerJ">
        <title>Extensive microbial diversity within the chicken gut microbiome revealed by metagenomics and culture.</title>
        <authorList>
            <person name="Gilroy R."/>
            <person name="Ravi A."/>
            <person name="Getino M."/>
            <person name="Pursley I."/>
            <person name="Horton D.L."/>
            <person name="Alikhan N.F."/>
            <person name="Baker D."/>
            <person name="Gharbi K."/>
            <person name="Hall N."/>
            <person name="Watson M."/>
            <person name="Adriaenssens E.M."/>
            <person name="Foster-Nyarko E."/>
            <person name="Jarju S."/>
            <person name="Secka A."/>
            <person name="Antonio M."/>
            <person name="Oren A."/>
            <person name="Chaudhuri R.R."/>
            <person name="La Ragione R."/>
            <person name="Hildebrand F."/>
            <person name="Pallen M.J."/>
        </authorList>
    </citation>
    <scope>NUCLEOTIDE SEQUENCE</scope>
    <source>
        <strain evidence="2">ChiHecec2B26-446</strain>
    </source>
</reference>
<feature type="transmembrane region" description="Helical" evidence="1">
    <location>
        <begin position="20"/>
        <end position="43"/>
    </location>
</feature>
<name>A0A9D1PYE6_9BACT</name>
<proteinExistence type="predicted"/>
<reference evidence="2" key="2">
    <citation type="submission" date="2021-04" db="EMBL/GenBank/DDBJ databases">
        <authorList>
            <person name="Gilroy R."/>
        </authorList>
    </citation>
    <scope>NUCLEOTIDE SEQUENCE</scope>
    <source>
        <strain evidence="2">ChiHecec2B26-446</strain>
    </source>
</reference>
<gene>
    <name evidence="2" type="ORF">H9894_10165</name>
</gene>
<accession>A0A9D1PYE6</accession>
<evidence type="ECO:0000313" key="2">
    <source>
        <dbReference type="EMBL" id="HIW01531.1"/>
    </source>
</evidence>
<organism evidence="2 3">
    <name type="scientific">Candidatus Desulfovibrio intestinipullorum</name>
    <dbReference type="NCBI Taxonomy" id="2838536"/>
    <lineage>
        <taxon>Bacteria</taxon>
        <taxon>Pseudomonadati</taxon>
        <taxon>Thermodesulfobacteriota</taxon>
        <taxon>Desulfovibrionia</taxon>
        <taxon>Desulfovibrionales</taxon>
        <taxon>Desulfovibrionaceae</taxon>
        <taxon>Desulfovibrio</taxon>
    </lineage>
</organism>
<sequence length="100" mass="10816">MPGDRVPLSDALHGMDGGWSSMRIVTMLISVVVLGMWVIFCFVEGRFIPLGWETVTLLVGAQGAKAAQLRFELGSGGIPALPRENVLPSDALREALHDNR</sequence>
<evidence type="ECO:0000256" key="1">
    <source>
        <dbReference type="SAM" id="Phobius"/>
    </source>
</evidence>
<evidence type="ECO:0000313" key="3">
    <source>
        <dbReference type="Proteomes" id="UP000886752"/>
    </source>
</evidence>
<comment type="caution">
    <text evidence="2">The sequence shown here is derived from an EMBL/GenBank/DDBJ whole genome shotgun (WGS) entry which is preliminary data.</text>
</comment>